<evidence type="ECO:0000313" key="2">
    <source>
        <dbReference type="Proteomes" id="UP000626109"/>
    </source>
</evidence>
<protein>
    <submittedName>
        <fullName evidence="1">Uncharacterized protein</fullName>
    </submittedName>
</protein>
<comment type="caution">
    <text evidence="1">The sequence shown here is derived from an EMBL/GenBank/DDBJ whole genome shotgun (WGS) entry which is preliminary data.</text>
</comment>
<reference evidence="1" key="1">
    <citation type="submission" date="2021-02" db="EMBL/GenBank/DDBJ databases">
        <authorList>
            <person name="Dougan E. K."/>
            <person name="Rhodes N."/>
            <person name="Thang M."/>
            <person name="Chan C."/>
        </authorList>
    </citation>
    <scope>NUCLEOTIDE SEQUENCE</scope>
</reference>
<proteinExistence type="predicted"/>
<dbReference type="EMBL" id="CAJNNW010000564">
    <property type="protein sequence ID" value="CAE8629133.1"/>
    <property type="molecule type" value="Genomic_DNA"/>
</dbReference>
<name>A0A813GWF4_POLGL</name>
<sequence length="144" mass="16356">MVRGAEGVELFSDVRRWIAVQAEELEVLRARHQKLTHRRKEAIVKIAQEVPKDTIERKQQVNDFSLEMEQLALAEFDVLKEDIVAEHVRQKSSESSPAGNDIQRKQRQINALAIDVDQLHGSLLVISGHMGDFSEKFCALPDEA</sequence>
<organism evidence="1 2">
    <name type="scientific">Polarella glacialis</name>
    <name type="common">Dinoflagellate</name>
    <dbReference type="NCBI Taxonomy" id="89957"/>
    <lineage>
        <taxon>Eukaryota</taxon>
        <taxon>Sar</taxon>
        <taxon>Alveolata</taxon>
        <taxon>Dinophyceae</taxon>
        <taxon>Suessiales</taxon>
        <taxon>Suessiaceae</taxon>
        <taxon>Polarella</taxon>
    </lineage>
</organism>
<evidence type="ECO:0000313" key="1">
    <source>
        <dbReference type="EMBL" id="CAE8629133.1"/>
    </source>
</evidence>
<gene>
    <name evidence="1" type="ORF">PGLA2088_LOCUS794</name>
</gene>
<dbReference type="AlphaFoldDB" id="A0A813GWF4"/>
<accession>A0A813GWF4</accession>
<dbReference type="Proteomes" id="UP000626109">
    <property type="component" value="Unassembled WGS sequence"/>
</dbReference>